<accession>A0A9X8D176</accession>
<dbReference type="Proteomes" id="UP000265619">
    <property type="component" value="Unassembled WGS sequence"/>
</dbReference>
<dbReference type="RefSeq" id="WP_119556871.1">
    <property type="nucleotide sequence ID" value="NZ_QXMN01000040.1"/>
</dbReference>
<proteinExistence type="predicted"/>
<name>A0A9X8D176_9BURK</name>
<evidence type="ECO:0000313" key="2">
    <source>
        <dbReference type="EMBL" id="RIX75764.1"/>
    </source>
</evidence>
<keyword evidence="1" id="KW-0472">Membrane</keyword>
<keyword evidence="1" id="KW-0812">Transmembrane</keyword>
<dbReference type="AlphaFoldDB" id="A0A9X8D176"/>
<evidence type="ECO:0000256" key="1">
    <source>
        <dbReference type="SAM" id="Phobius"/>
    </source>
</evidence>
<dbReference type="EMBL" id="QXMN01000040">
    <property type="protein sequence ID" value="RIX75764.1"/>
    <property type="molecule type" value="Genomic_DNA"/>
</dbReference>
<sequence length="180" mass="19461">MTKIQFRRRVIVAILPCVAVAGAVVRHYATPGTTLRDIATLLMVLWVPIIGNVIAWLIGKLPRRAPKEAQPAGFDALPVFTPHLAVDLTFRRPTVPSQDVPLGPGEYRGALVLDNEGFSVRWRVPHGASIARGTPVALDIEFLSPAVAQPKFAQGTAFRVLVDDAFVADGLALQSRADHT</sequence>
<organism evidence="2 3">
    <name type="scientific">Acidovorax cavernicola</name>
    <dbReference type="NCBI Taxonomy" id="1675792"/>
    <lineage>
        <taxon>Bacteria</taxon>
        <taxon>Pseudomonadati</taxon>
        <taxon>Pseudomonadota</taxon>
        <taxon>Betaproteobacteria</taxon>
        <taxon>Burkholderiales</taxon>
        <taxon>Comamonadaceae</taxon>
        <taxon>Acidovorax</taxon>
    </lineage>
</organism>
<keyword evidence="3" id="KW-1185">Reference proteome</keyword>
<protein>
    <submittedName>
        <fullName evidence="2">Uncharacterized protein</fullName>
    </submittedName>
</protein>
<comment type="caution">
    <text evidence="2">The sequence shown here is derived from an EMBL/GenBank/DDBJ whole genome shotgun (WGS) entry which is preliminary data.</text>
</comment>
<keyword evidence="1" id="KW-1133">Transmembrane helix</keyword>
<gene>
    <name evidence="2" type="ORF">D3H34_24650</name>
</gene>
<dbReference type="OrthoDB" id="8858118at2"/>
<reference evidence="2 3" key="1">
    <citation type="submission" date="2018-09" db="EMBL/GenBank/DDBJ databases">
        <title>Acidovorax cavernicola nov. sp. isolated from Gruta de las Maravillas (Aracena, Spain).</title>
        <authorList>
            <person name="Jurado V."/>
            <person name="Gutierrez-Patricio S."/>
            <person name="Gonzalez-Pimentel J.L."/>
            <person name="Miller A.Z."/>
            <person name="Laiz L."/>
            <person name="Saiz-Jimenez C."/>
        </authorList>
    </citation>
    <scope>NUCLEOTIDE SEQUENCE [LARGE SCALE GENOMIC DNA]</scope>
    <source>
        <strain evidence="2 3">1011MAR4D40.2</strain>
    </source>
</reference>
<evidence type="ECO:0000313" key="3">
    <source>
        <dbReference type="Proteomes" id="UP000265619"/>
    </source>
</evidence>
<feature type="transmembrane region" description="Helical" evidence="1">
    <location>
        <begin position="38"/>
        <end position="58"/>
    </location>
</feature>